<gene>
    <name evidence="3" type="ORF">F0L68_02790</name>
</gene>
<keyword evidence="4" id="KW-1185">Reference proteome</keyword>
<dbReference type="InterPro" id="IPR007111">
    <property type="entry name" value="NACHT_NTPase"/>
</dbReference>
<name>A0A5B2XSZ8_9PSEU</name>
<dbReference type="SUPFAM" id="SSF52540">
    <property type="entry name" value="P-loop containing nucleoside triphosphate hydrolases"/>
    <property type="match status" value="1"/>
</dbReference>
<dbReference type="CDD" id="cd00882">
    <property type="entry name" value="Ras_like_GTPase"/>
    <property type="match status" value="1"/>
</dbReference>
<dbReference type="PROSITE" id="PS50837">
    <property type="entry name" value="NACHT"/>
    <property type="match status" value="1"/>
</dbReference>
<dbReference type="Gene3D" id="3.40.50.300">
    <property type="entry name" value="P-loop containing nucleotide triphosphate hydrolases"/>
    <property type="match status" value="1"/>
</dbReference>
<feature type="domain" description="NACHT" evidence="2">
    <location>
        <begin position="335"/>
        <end position="455"/>
    </location>
</feature>
<comment type="caution">
    <text evidence="3">The sequence shown here is derived from an EMBL/GenBank/DDBJ whole genome shotgun (WGS) entry which is preliminary data.</text>
</comment>
<proteinExistence type="predicted"/>
<dbReference type="Proteomes" id="UP000323454">
    <property type="component" value="Unassembled WGS sequence"/>
</dbReference>
<dbReference type="PANTHER" id="PTHR46844:SF1">
    <property type="entry name" value="SLR5058 PROTEIN"/>
    <property type="match status" value="1"/>
</dbReference>
<evidence type="ECO:0000259" key="2">
    <source>
        <dbReference type="PROSITE" id="PS50837"/>
    </source>
</evidence>
<dbReference type="EMBL" id="VUOB01000003">
    <property type="protein sequence ID" value="KAA2266062.1"/>
    <property type="molecule type" value="Genomic_DNA"/>
</dbReference>
<reference evidence="3 4" key="2">
    <citation type="submission" date="2019-09" db="EMBL/GenBank/DDBJ databases">
        <authorList>
            <person name="Jin C."/>
        </authorList>
    </citation>
    <scope>NUCLEOTIDE SEQUENCE [LARGE SCALE GENOMIC DNA]</scope>
    <source>
        <strain evidence="3 4">AN110305</strain>
    </source>
</reference>
<dbReference type="PANTHER" id="PTHR46844">
    <property type="entry name" value="SLR5058 PROTEIN"/>
    <property type="match status" value="1"/>
</dbReference>
<dbReference type="OrthoDB" id="135105at2"/>
<evidence type="ECO:0000256" key="1">
    <source>
        <dbReference type="SAM" id="MobiDB-lite"/>
    </source>
</evidence>
<evidence type="ECO:0000313" key="3">
    <source>
        <dbReference type="EMBL" id="KAA2266062.1"/>
    </source>
</evidence>
<protein>
    <submittedName>
        <fullName evidence="3">NACHT domain-containing protein</fullName>
    </submittedName>
</protein>
<evidence type="ECO:0000313" key="4">
    <source>
        <dbReference type="Proteomes" id="UP000323454"/>
    </source>
</evidence>
<dbReference type="AlphaFoldDB" id="A0A5B2XSZ8"/>
<accession>A0A5B2XSZ8</accession>
<dbReference type="Pfam" id="PF05729">
    <property type="entry name" value="NACHT"/>
    <property type="match status" value="1"/>
</dbReference>
<dbReference type="InterPro" id="IPR027417">
    <property type="entry name" value="P-loop_NTPase"/>
</dbReference>
<organism evidence="3 4">
    <name type="scientific">Solihabitans fulvus</name>
    <dbReference type="NCBI Taxonomy" id="1892852"/>
    <lineage>
        <taxon>Bacteria</taxon>
        <taxon>Bacillati</taxon>
        <taxon>Actinomycetota</taxon>
        <taxon>Actinomycetes</taxon>
        <taxon>Pseudonocardiales</taxon>
        <taxon>Pseudonocardiaceae</taxon>
        <taxon>Solihabitans</taxon>
    </lineage>
</organism>
<sequence length="1047" mass="116328">MPSTPRSGSPSWPGATAESPSADDCRPPTDLVRTNSGTSRPIAGAIPRLAARARAAAVPWPDSRTPGGAGVLDPTATGLAALAAQSAAKAVGGMAVRASAPAWRSAAGKLLPAPAEVRRSASWSELKLAAKHHDAIAGYLGGRLCTGLLELLAFLELAERTARRDEEKDQLAATFRRELVSRLDLPEDRAAAIGDAVWAELHDCVRLSVRELREAGAFADEDLVYAARLVRRPTETADGPQLVKSVVERSTASVSVDRVRAAHTAVRVIREAMRERYAKLVMPHSREDYRVPIEQIYVTRTLAPRDFDRRLGASERGEPRRLDDTPVPEADLADRRFVVVGNPGAGKSTFIRHLLYELGRQGEEHGQQAPMVIELKDHQAPDHSYTSVLADRLRVVTQAELDVETVRDVLLLGLATVVFDGLDEISDLDQRRSTIDAIEAFCRRFPLVRVVVTSREEGYVSARLDPQLFPVYRIPDFTDEQVETYVRRWFELVSGPRMFEPGERRDTFLADSVHVGDLRTNPLMLSLLCMLYEYEGYIPENRPQVYEDCAELLFERWDRVRRVPLSFRANTQTRYLVQELAYYFFYRLDSQGGETEKKLRALVSDYFERSIVGGATAAREHAQDFLDYCAGRAWLLTQTGVSERGERLFGFTHRTFMEYFAACYIVRHCARPQELVNMVRPMIESGGSEVVPQIAIQQLDTRLASAIDDCLDLLVFDRTSHAEGQGRVSLEFALRSLRFMRPAPRTLTRLYTATLHAFAETWDLSLLDKLLGAPADTHDLIRATCRRVRGEASPLEGHGRAVRAAATIVLIVLDRPDRPAMTSLSGTMFRLVQEGLREVVQSDPDVVNEMYRNEFLSLDLYVTLMGARALVSQRFTTNAQTRVEVPGPLVHRLTAFFLTGEQDEHLPGMLAAVAEAPDAVVPMNGAVVEALLGVAERFSTRVIRGVYPLEDTEIGPDTLGFYRLFLAAMCAGYETGGPWRRVAEGLPVLREAVAEVAKRSRTTREVDIGRRALGTCVGQVLGRAGAAPQWDAVFEEWALGTRRITQD</sequence>
<feature type="compositionally biased region" description="Polar residues" evidence="1">
    <location>
        <begin position="1"/>
        <end position="10"/>
    </location>
</feature>
<feature type="region of interest" description="Disordered" evidence="1">
    <location>
        <begin position="1"/>
        <end position="44"/>
    </location>
</feature>
<reference evidence="3 4" key="1">
    <citation type="submission" date="2019-09" db="EMBL/GenBank/DDBJ databases">
        <title>Goodfellowia gen. nov., a new genus of the Pseudonocardineae related to Actinoalloteichus, containing Goodfellowia coeruleoviolacea gen. nov., comb. nov. gen. nov., comb. nov.</title>
        <authorList>
            <person name="Labeda D."/>
        </authorList>
    </citation>
    <scope>NUCLEOTIDE SEQUENCE [LARGE SCALE GENOMIC DNA]</scope>
    <source>
        <strain evidence="3 4">AN110305</strain>
    </source>
</reference>